<gene>
    <name evidence="1" type="ORF">LCGC14_2410180</name>
</gene>
<evidence type="ECO:0000313" key="1">
    <source>
        <dbReference type="EMBL" id="KKL24953.1"/>
    </source>
</evidence>
<name>A0A0F9EM64_9ZZZZ</name>
<reference evidence="1" key="1">
    <citation type="journal article" date="2015" name="Nature">
        <title>Complex archaea that bridge the gap between prokaryotes and eukaryotes.</title>
        <authorList>
            <person name="Spang A."/>
            <person name="Saw J.H."/>
            <person name="Jorgensen S.L."/>
            <person name="Zaremba-Niedzwiedzka K."/>
            <person name="Martijn J."/>
            <person name="Lind A.E."/>
            <person name="van Eijk R."/>
            <person name="Schleper C."/>
            <person name="Guy L."/>
            <person name="Ettema T.J."/>
        </authorList>
    </citation>
    <scope>NUCLEOTIDE SEQUENCE</scope>
</reference>
<sequence>MTDQENGQEKPLLNPLYKPAIVDCGVIIRFVGNTATVGHIDFMPGTTPFHLYAASAFLKFQADKMLAIQEMEQMEDARLKAELSGVAVPGAGSIARPAGRFKQG</sequence>
<dbReference type="AlphaFoldDB" id="A0A0F9EM64"/>
<organism evidence="1">
    <name type="scientific">marine sediment metagenome</name>
    <dbReference type="NCBI Taxonomy" id="412755"/>
    <lineage>
        <taxon>unclassified sequences</taxon>
        <taxon>metagenomes</taxon>
        <taxon>ecological metagenomes</taxon>
    </lineage>
</organism>
<dbReference type="EMBL" id="LAZR01036394">
    <property type="protein sequence ID" value="KKL24953.1"/>
    <property type="molecule type" value="Genomic_DNA"/>
</dbReference>
<protein>
    <submittedName>
        <fullName evidence="1">Uncharacterized protein</fullName>
    </submittedName>
</protein>
<accession>A0A0F9EM64</accession>
<comment type="caution">
    <text evidence="1">The sequence shown here is derived from an EMBL/GenBank/DDBJ whole genome shotgun (WGS) entry which is preliminary data.</text>
</comment>
<proteinExistence type="predicted"/>